<reference evidence="1" key="2">
    <citation type="submission" date="2023-04" db="EMBL/GenBank/DDBJ databases">
        <authorList>
            <person name="Bruccoleri R.E."/>
            <person name="Oakeley E.J."/>
            <person name="Faust A.-M."/>
            <person name="Dessus-Babus S."/>
            <person name="Altorfer M."/>
            <person name="Burckhardt D."/>
            <person name="Oertli M."/>
            <person name="Naumann U."/>
            <person name="Petersen F."/>
            <person name="Wong J."/>
        </authorList>
    </citation>
    <scope>NUCLEOTIDE SEQUENCE</scope>
    <source>
        <strain evidence="1">GSM-AAB239-AS_SAM_17_03QT</strain>
        <tissue evidence="1">Leaf</tissue>
    </source>
</reference>
<keyword evidence="2" id="KW-1185">Reference proteome</keyword>
<accession>A0AAX6IK44</accession>
<sequence>MRCLPRRRRTTAVGRRSRRIWPLNGWGRRDPVVVVLSNKMVAPVQVTKGRRWLLGRPRRLGGVLVVLHPSIVDELRHGGGAPAGPRQTLRW</sequence>
<dbReference type="Proteomes" id="UP001140949">
    <property type="component" value="Unassembled WGS sequence"/>
</dbReference>
<protein>
    <submittedName>
        <fullName evidence="1">Uncharacterized protein</fullName>
    </submittedName>
</protein>
<dbReference type="AlphaFoldDB" id="A0AAX6IK44"/>
<evidence type="ECO:0000313" key="1">
    <source>
        <dbReference type="EMBL" id="KAJ6853194.1"/>
    </source>
</evidence>
<reference evidence="1" key="1">
    <citation type="journal article" date="2023" name="GigaByte">
        <title>Genome assembly of the bearded iris, Iris pallida Lam.</title>
        <authorList>
            <person name="Bruccoleri R.E."/>
            <person name="Oakeley E.J."/>
            <person name="Faust A.M.E."/>
            <person name="Altorfer M."/>
            <person name="Dessus-Babus S."/>
            <person name="Burckhardt D."/>
            <person name="Oertli M."/>
            <person name="Naumann U."/>
            <person name="Petersen F."/>
            <person name="Wong J."/>
        </authorList>
    </citation>
    <scope>NUCLEOTIDE SEQUENCE</scope>
    <source>
        <strain evidence="1">GSM-AAB239-AS_SAM_17_03QT</strain>
    </source>
</reference>
<gene>
    <name evidence="1" type="ORF">M6B38_251635</name>
</gene>
<dbReference type="EMBL" id="JANAVB010000999">
    <property type="protein sequence ID" value="KAJ6853194.1"/>
    <property type="molecule type" value="Genomic_DNA"/>
</dbReference>
<proteinExistence type="predicted"/>
<organism evidence="1 2">
    <name type="scientific">Iris pallida</name>
    <name type="common">Sweet iris</name>
    <dbReference type="NCBI Taxonomy" id="29817"/>
    <lineage>
        <taxon>Eukaryota</taxon>
        <taxon>Viridiplantae</taxon>
        <taxon>Streptophyta</taxon>
        <taxon>Embryophyta</taxon>
        <taxon>Tracheophyta</taxon>
        <taxon>Spermatophyta</taxon>
        <taxon>Magnoliopsida</taxon>
        <taxon>Liliopsida</taxon>
        <taxon>Asparagales</taxon>
        <taxon>Iridaceae</taxon>
        <taxon>Iridoideae</taxon>
        <taxon>Irideae</taxon>
        <taxon>Iris</taxon>
    </lineage>
</organism>
<comment type="caution">
    <text evidence="1">The sequence shown here is derived from an EMBL/GenBank/DDBJ whole genome shotgun (WGS) entry which is preliminary data.</text>
</comment>
<evidence type="ECO:0000313" key="2">
    <source>
        <dbReference type="Proteomes" id="UP001140949"/>
    </source>
</evidence>
<name>A0AAX6IK44_IRIPA</name>